<protein>
    <submittedName>
        <fullName evidence="2">Uncharacterized protein</fullName>
    </submittedName>
</protein>
<dbReference type="EMBL" id="OD568840">
    <property type="protein sequence ID" value="CAD7447400.1"/>
    <property type="molecule type" value="Genomic_DNA"/>
</dbReference>
<organism evidence="2">
    <name type="scientific">Timema bartmani</name>
    <dbReference type="NCBI Taxonomy" id="61472"/>
    <lineage>
        <taxon>Eukaryota</taxon>
        <taxon>Metazoa</taxon>
        <taxon>Ecdysozoa</taxon>
        <taxon>Arthropoda</taxon>
        <taxon>Hexapoda</taxon>
        <taxon>Insecta</taxon>
        <taxon>Pterygota</taxon>
        <taxon>Neoptera</taxon>
        <taxon>Polyneoptera</taxon>
        <taxon>Phasmatodea</taxon>
        <taxon>Timematodea</taxon>
        <taxon>Timematoidea</taxon>
        <taxon>Timematidae</taxon>
        <taxon>Timema</taxon>
    </lineage>
</organism>
<evidence type="ECO:0000256" key="1">
    <source>
        <dbReference type="SAM" id="Phobius"/>
    </source>
</evidence>
<proteinExistence type="predicted"/>
<keyword evidence="1" id="KW-0812">Transmembrane</keyword>
<accession>A0A7R9F5J1</accession>
<evidence type="ECO:0000313" key="2">
    <source>
        <dbReference type="EMBL" id="CAD7447400.1"/>
    </source>
</evidence>
<keyword evidence="1" id="KW-1133">Transmembrane helix</keyword>
<name>A0A7R9F5J1_9NEOP</name>
<dbReference type="AlphaFoldDB" id="A0A7R9F5J1"/>
<keyword evidence="1" id="KW-0472">Membrane</keyword>
<feature type="transmembrane region" description="Helical" evidence="1">
    <location>
        <begin position="37"/>
        <end position="55"/>
    </location>
</feature>
<sequence length="89" mass="10033">MVTHLDFVRPLIHFVREAREATIHPTQILIQTFDRQAMYSQVVFLMVLMVAMALIQGTWSAPQNRPQISIDDIVSVARAILSRLASSGI</sequence>
<reference evidence="2" key="1">
    <citation type="submission" date="2020-11" db="EMBL/GenBank/DDBJ databases">
        <authorList>
            <person name="Tran Van P."/>
        </authorList>
    </citation>
    <scope>NUCLEOTIDE SEQUENCE</scope>
</reference>
<gene>
    <name evidence="2" type="ORF">TBIB3V08_LOCUS9715</name>
</gene>